<dbReference type="Proteomes" id="UP000434957">
    <property type="component" value="Unassembled WGS sequence"/>
</dbReference>
<evidence type="ECO:0000313" key="5">
    <source>
        <dbReference type="Proteomes" id="UP000434957"/>
    </source>
</evidence>
<keyword evidence="5" id="KW-1185">Reference proteome</keyword>
<evidence type="ECO:0000313" key="3">
    <source>
        <dbReference type="EMBL" id="KAE9356328.1"/>
    </source>
</evidence>
<protein>
    <submittedName>
        <fullName evidence="1">Uncharacterized protein</fullName>
    </submittedName>
</protein>
<evidence type="ECO:0000313" key="6">
    <source>
        <dbReference type="Proteomes" id="UP000435112"/>
    </source>
</evidence>
<evidence type="ECO:0000313" key="2">
    <source>
        <dbReference type="EMBL" id="KAE9046739.1"/>
    </source>
</evidence>
<evidence type="ECO:0000313" key="1">
    <source>
        <dbReference type="EMBL" id="KAE9041865.1"/>
    </source>
</evidence>
<dbReference type="EMBL" id="QXFT01000074">
    <property type="protein sequence ID" value="KAE9356328.1"/>
    <property type="molecule type" value="Genomic_DNA"/>
</dbReference>
<accession>A0A6A3NC07</accession>
<dbReference type="Proteomes" id="UP000429607">
    <property type="component" value="Unassembled WGS sequence"/>
</dbReference>
<dbReference type="EMBL" id="QXFU01000161">
    <property type="protein sequence ID" value="KAE9041865.1"/>
    <property type="molecule type" value="Genomic_DNA"/>
</dbReference>
<reference evidence="4 6" key="1">
    <citation type="submission" date="2018-09" db="EMBL/GenBank/DDBJ databases">
        <title>Genomic investigation of the strawberry pathogen Phytophthora fragariae indicates pathogenicity is determined by transcriptional variation in three key races.</title>
        <authorList>
            <person name="Adams T.M."/>
            <person name="Armitage A.D."/>
            <person name="Sobczyk M.K."/>
            <person name="Bates H.J."/>
            <person name="Dunwell J.M."/>
            <person name="Nellist C.F."/>
            <person name="Harrison R.J."/>
        </authorList>
    </citation>
    <scope>NUCLEOTIDE SEQUENCE [LARGE SCALE GENOMIC DNA]</scope>
    <source>
        <strain evidence="2 4">SCRP249</strain>
        <strain evidence="1 6">SCRP324</strain>
        <strain evidence="3 5">SCRP333</strain>
    </source>
</reference>
<dbReference type="Proteomes" id="UP000435112">
    <property type="component" value="Unassembled WGS sequence"/>
</dbReference>
<sequence length="55" mass="5852">MSILALTALTGVRAVPVISNRLPNTRALERSEFTGGIVPATREDTTPVIFSNLLA</sequence>
<organism evidence="1 6">
    <name type="scientific">Phytophthora rubi</name>
    <dbReference type="NCBI Taxonomy" id="129364"/>
    <lineage>
        <taxon>Eukaryota</taxon>
        <taxon>Sar</taxon>
        <taxon>Stramenopiles</taxon>
        <taxon>Oomycota</taxon>
        <taxon>Peronosporomycetes</taxon>
        <taxon>Peronosporales</taxon>
        <taxon>Peronosporaceae</taxon>
        <taxon>Phytophthora</taxon>
    </lineage>
</organism>
<evidence type="ECO:0000313" key="4">
    <source>
        <dbReference type="Proteomes" id="UP000429607"/>
    </source>
</evidence>
<comment type="caution">
    <text evidence="1">The sequence shown here is derived from an EMBL/GenBank/DDBJ whole genome shotgun (WGS) entry which is preliminary data.</text>
</comment>
<gene>
    <name evidence="2" type="ORF">PR001_g4440</name>
    <name evidence="1" type="ORF">PR002_g4213</name>
    <name evidence="3" type="ORF">PR003_g2370</name>
</gene>
<dbReference type="EMBL" id="QXFV01000181">
    <property type="protein sequence ID" value="KAE9046739.1"/>
    <property type="molecule type" value="Genomic_DNA"/>
</dbReference>
<name>A0A6A3NC07_9STRA</name>
<proteinExistence type="predicted"/>
<dbReference type="AlphaFoldDB" id="A0A6A3NC07"/>